<accession>A0ABQ8FF46</accession>
<evidence type="ECO:0000313" key="3">
    <source>
        <dbReference type="EMBL" id="KAH6597248.1"/>
    </source>
</evidence>
<reference evidence="3 4" key="1">
    <citation type="submission" date="2021-02" db="EMBL/GenBank/DDBJ databases">
        <title>Variation within the Batrachochytrium salamandrivorans European outbreak.</title>
        <authorList>
            <person name="Kelly M."/>
            <person name="Pasmans F."/>
            <person name="Shea T.P."/>
            <person name="Munoz J.F."/>
            <person name="Carranza S."/>
            <person name="Cuomo C.A."/>
            <person name="Martel A."/>
        </authorList>
    </citation>
    <scope>NUCLEOTIDE SEQUENCE [LARGE SCALE GENOMIC DNA]</scope>
    <source>
        <strain evidence="3 4">AMFP18/2</strain>
    </source>
</reference>
<name>A0ABQ8FF46_9FUNG</name>
<evidence type="ECO:0008006" key="5">
    <source>
        <dbReference type="Google" id="ProtNLM"/>
    </source>
</evidence>
<evidence type="ECO:0000256" key="2">
    <source>
        <dbReference type="SAM" id="MobiDB-lite"/>
    </source>
</evidence>
<keyword evidence="1" id="KW-0175">Coiled coil</keyword>
<feature type="coiled-coil region" evidence="1">
    <location>
        <begin position="270"/>
        <end position="297"/>
    </location>
</feature>
<protein>
    <recommendedName>
        <fullName evidence="5">Lebercilin domain-containing protein</fullName>
    </recommendedName>
</protein>
<feature type="compositionally biased region" description="Polar residues" evidence="2">
    <location>
        <begin position="398"/>
        <end position="413"/>
    </location>
</feature>
<proteinExistence type="predicted"/>
<keyword evidence="4" id="KW-1185">Reference proteome</keyword>
<organism evidence="3 4">
    <name type="scientific">Batrachochytrium salamandrivorans</name>
    <dbReference type="NCBI Taxonomy" id="1357716"/>
    <lineage>
        <taxon>Eukaryota</taxon>
        <taxon>Fungi</taxon>
        <taxon>Fungi incertae sedis</taxon>
        <taxon>Chytridiomycota</taxon>
        <taxon>Chytridiomycota incertae sedis</taxon>
        <taxon>Chytridiomycetes</taxon>
        <taxon>Rhizophydiales</taxon>
        <taxon>Rhizophydiales incertae sedis</taxon>
        <taxon>Batrachochytrium</taxon>
    </lineage>
</organism>
<dbReference type="EMBL" id="JAFCIX010000152">
    <property type="protein sequence ID" value="KAH6597248.1"/>
    <property type="molecule type" value="Genomic_DNA"/>
</dbReference>
<comment type="caution">
    <text evidence="3">The sequence shown here is derived from an EMBL/GenBank/DDBJ whole genome shotgun (WGS) entry which is preliminary data.</text>
</comment>
<feature type="region of interest" description="Disordered" evidence="2">
    <location>
        <begin position="50"/>
        <end position="75"/>
    </location>
</feature>
<gene>
    <name evidence="3" type="ORF">BASA50_004599</name>
</gene>
<dbReference type="Proteomes" id="UP001648503">
    <property type="component" value="Unassembled WGS sequence"/>
</dbReference>
<evidence type="ECO:0000256" key="1">
    <source>
        <dbReference type="SAM" id="Coils"/>
    </source>
</evidence>
<evidence type="ECO:0000313" key="4">
    <source>
        <dbReference type="Proteomes" id="UP001648503"/>
    </source>
</evidence>
<feature type="region of interest" description="Disordered" evidence="2">
    <location>
        <begin position="393"/>
        <end position="413"/>
    </location>
</feature>
<sequence>MQQQPISYTTDPHVPSIIGSESSIVAETIKNPNDLSADVLHHHHHHLSISNTTNTYSEPSQFSGPTKLSPVSASSPPETEALQFYRQRLFNTAGYASVLKTNQPTQTEETCIAIIKDIERISHGLVKEISNAKTWQKASLNKDVTHIVDSLSKHMKDKLHGLETSHKQDISRVLRAYRSNLSNSRAKIVFEVQNKQEKQAVAIRIDHGQQTMLLQEKIAETKRLLRKRRDKAVELENRIFRMKSLIKNHEASSAILQTSHGQHVKQDDILEQYQHMLHQRDDRIKQLQKQLNSMNGEPKFSENLEMASQACHREEESSMSNAGVATDSPKIATQGPSLWKNLMSKIQKNTFKAGLSPPIVSSTRNLQSNAVPCTPLMNSDSCPKQTENLAKANPGVECSSSDAKNTHSPVDLSTVSSHTQLPLTSLDEIDQVCLSFEAKMDNMKQAHNAAMASIRASTDTMNETLYQQFKAAQREIHTANGVLTRDRRSPFVISTVANQLFTPKKASMVVVAVQCDLDSLVEHTSANTK</sequence>